<dbReference type="Pfam" id="PF00097">
    <property type="entry name" value="zf-C3HC4"/>
    <property type="match status" value="1"/>
</dbReference>
<dbReference type="GO" id="GO:0008270">
    <property type="term" value="F:zinc ion binding"/>
    <property type="evidence" value="ECO:0007669"/>
    <property type="project" value="UniProtKB-KW"/>
</dbReference>
<dbReference type="EMBL" id="KV722782">
    <property type="protein sequence ID" value="OCH83870.1"/>
    <property type="molecule type" value="Genomic_DNA"/>
</dbReference>
<proteinExistence type="predicted"/>
<feature type="domain" description="Helicase ATP-binding" evidence="10">
    <location>
        <begin position="390"/>
        <end position="645"/>
    </location>
</feature>
<feature type="region of interest" description="Disordered" evidence="8">
    <location>
        <begin position="860"/>
        <end position="912"/>
    </location>
</feature>
<dbReference type="GO" id="GO:0061630">
    <property type="term" value="F:ubiquitin protein ligase activity"/>
    <property type="evidence" value="ECO:0007669"/>
    <property type="project" value="TreeGrafter"/>
</dbReference>
<dbReference type="SMART" id="SM00487">
    <property type="entry name" value="DEXDc"/>
    <property type="match status" value="1"/>
</dbReference>
<dbReference type="InterPro" id="IPR000330">
    <property type="entry name" value="SNF2_N"/>
</dbReference>
<evidence type="ECO:0000259" key="9">
    <source>
        <dbReference type="PROSITE" id="PS50089"/>
    </source>
</evidence>
<evidence type="ECO:0000256" key="5">
    <source>
        <dbReference type="ARBA" id="ARBA00022833"/>
    </source>
</evidence>
<dbReference type="Gene3D" id="3.40.50.10810">
    <property type="entry name" value="Tandem AAA-ATPase domain"/>
    <property type="match status" value="1"/>
</dbReference>
<feature type="compositionally biased region" description="Basic and acidic residues" evidence="8">
    <location>
        <begin position="875"/>
        <end position="888"/>
    </location>
</feature>
<feature type="region of interest" description="Disordered" evidence="8">
    <location>
        <begin position="1"/>
        <end position="23"/>
    </location>
</feature>
<keyword evidence="4" id="KW-0378">Hydrolase</keyword>
<keyword evidence="6" id="KW-0067">ATP-binding</keyword>
<dbReference type="GO" id="GO:0005524">
    <property type="term" value="F:ATP binding"/>
    <property type="evidence" value="ECO:0007669"/>
    <property type="project" value="InterPro"/>
</dbReference>
<dbReference type="InterPro" id="IPR001650">
    <property type="entry name" value="Helicase_C-like"/>
</dbReference>
<evidence type="ECO:0000256" key="2">
    <source>
        <dbReference type="ARBA" id="ARBA00022741"/>
    </source>
</evidence>
<dbReference type="InterPro" id="IPR049730">
    <property type="entry name" value="SNF2/RAD54-like_C"/>
</dbReference>
<feature type="compositionally biased region" description="Basic residues" evidence="8">
    <location>
        <begin position="496"/>
        <end position="512"/>
    </location>
</feature>
<dbReference type="GO" id="GO:0005634">
    <property type="term" value="C:nucleus"/>
    <property type="evidence" value="ECO:0007669"/>
    <property type="project" value="TreeGrafter"/>
</dbReference>
<dbReference type="PROSITE" id="PS51192">
    <property type="entry name" value="HELICASE_ATP_BIND_1"/>
    <property type="match status" value="1"/>
</dbReference>
<evidence type="ECO:0000256" key="4">
    <source>
        <dbReference type="ARBA" id="ARBA00022801"/>
    </source>
</evidence>
<dbReference type="InterPro" id="IPR027417">
    <property type="entry name" value="P-loop_NTPase"/>
</dbReference>
<dbReference type="InterPro" id="IPR052583">
    <property type="entry name" value="ATP-helicase/E3_Ub-Ligase"/>
</dbReference>
<dbReference type="GO" id="GO:0016787">
    <property type="term" value="F:hydrolase activity"/>
    <property type="evidence" value="ECO:0007669"/>
    <property type="project" value="UniProtKB-KW"/>
</dbReference>
<dbReference type="InterPro" id="IPR059033">
    <property type="entry name" value="C144_05_dom"/>
</dbReference>
<reference evidence="11 12" key="1">
    <citation type="submission" date="2016-07" db="EMBL/GenBank/DDBJ databases">
        <title>Draft genome of the white-rot fungus Obba rivulosa 3A-2.</title>
        <authorList>
            <consortium name="DOE Joint Genome Institute"/>
            <person name="Miettinen O."/>
            <person name="Riley R."/>
            <person name="Acob R."/>
            <person name="Barry K."/>
            <person name="Cullen D."/>
            <person name="De Vries R."/>
            <person name="Hainaut M."/>
            <person name="Hatakka A."/>
            <person name="Henrissat B."/>
            <person name="Hilden K."/>
            <person name="Kuo R."/>
            <person name="Labutti K."/>
            <person name="Lipzen A."/>
            <person name="Makela M.R."/>
            <person name="Sandor L."/>
            <person name="Spatafora J.W."/>
            <person name="Grigoriev I.V."/>
            <person name="Hibbett D.S."/>
        </authorList>
    </citation>
    <scope>NUCLEOTIDE SEQUENCE [LARGE SCALE GENOMIC DNA]</scope>
    <source>
        <strain evidence="11 12">3A-2</strain>
    </source>
</reference>
<dbReference type="GO" id="GO:0000209">
    <property type="term" value="P:protein polyubiquitination"/>
    <property type="evidence" value="ECO:0007669"/>
    <property type="project" value="TreeGrafter"/>
</dbReference>
<feature type="compositionally biased region" description="Basic and acidic residues" evidence="8">
    <location>
        <begin position="902"/>
        <end position="911"/>
    </location>
</feature>
<dbReference type="Proteomes" id="UP000250043">
    <property type="component" value="Unassembled WGS sequence"/>
</dbReference>
<feature type="region of interest" description="Disordered" evidence="8">
    <location>
        <begin position="46"/>
        <end position="68"/>
    </location>
</feature>
<dbReference type="PROSITE" id="PS00518">
    <property type="entry name" value="ZF_RING_1"/>
    <property type="match status" value="1"/>
</dbReference>
<dbReference type="PANTHER" id="PTHR45865:SF1">
    <property type="entry name" value="E3 UBIQUITIN-PROTEIN LIGASE SHPRH"/>
    <property type="match status" value="1"/>
</dbReference>
<evidence type="ECO:0000256" key="8">
    <source>
        <dbReference type="SAM" id="MobiDB-lite"/>
    </source>
</evidence>
<evidence type="ECO:0000313" key="11">
    <source>
        <dbReference type="EMBL" id="OCH83870.1"/>
    </source>
</evidence>
<gene>
    <name evidence="11" type="ORF">OBBRIDRAFT_786844</name>
</gene>
<dbReference type="Gene3D" id="3.40.50.300">
    <property type="entry name" value="P-loop containing nucleotide triphosphate hydrolases"/>
    <property type="match status" value="1"/>
</dbReference>
<dbReference type="PANTHER" id="PTHR45865">
    <property type="entry name" value="E3 UBIQUITIN-PROTEIN LIGASE SHPRH FAMILY MEMBER"/>
    <property type="match status" value="1"/>
</dbReference>
<evidence type="ECO:0000256" key="7">
    <source>
        <dbReference type="PROSITE-ProRule" id="PRU00175"/>
    </source>
</evidence>
<evidence type="ECO:0000313" key="12">
    <source>
        <dbReference type="Proteomes" id="UP000250043"/>
    </source>
</evidence>
<dbReference type="SUPFAM" id="SSF57850">
    <property type="entry name" value="RING/U-box"/>
    <property type="match status" value="1"/>
</dbReference>
<sequence>MKVQSSHHIQYLRHGTGSGTGKRSLDLEQLLNILHQFENTTAVKGKKRAASPGIDDQHLTKKARKGTRVDGRAIEDTAQTTVHPQSAPLTGVPRHVPVYQHILELTYTTSPDPETSSSNRYVDDEQSKAWRWPQQERELERWLESHKAAETTFELGELQLTASLYAASGTSALLAIPNVDPEFDPEAHDFRGTNMSDPLLACFWLSSSHPKRADVSARLQLIAGPQDAGPNTAVPLLPFRLRVLFNVSFVFPRIMEPVRPSKDYRDLAEIQRRVLLHIFPYGPPPDAFHGQVDIPLLYSVLGPAPLTNPPSLEEALQPDELMPTLLPFQRRSVGWMLAREGKTVDASGEVVTKSGPDASWSPLFWEAVRAGDGAEVWYVNRLRGEIAAEKPEEEDTRGGILAEEPGLGKTLECIALILMNPAIGRTPSNRRWDAEAKIHVTEVKTTLIVTPSSLASQWIDEFALHAPTLKVLLYEGWAKAPVPITEADKAKARAKRLRAKNKSKKRARKGKGRLADSDDEYESDSMQDDGRAGEEIADWCNFVSGYDVCITTFNTLQQDLNVARAPPTRPRRAVAEYSRTARPRSPLIMCEWYRVIMDEVQMVGGGKAEEMVSLIPRLSSFAVSGTPARAQVTDLIHVLKFLQVEPVLQPRIWHRLLKPGYVNEYASLFRRYAVRTMKAAVKDELTIPPQTRYLVPIELGRVERHVYDQNFENALLELGLDARGVAVREDWEPDTALLRAWLRKLRGICTHPQVGQLHDHAGLHKPGVLKTIGDVLEGMRDQNRRNLLEDWRNKVQAMTIVAQLQQHDESDPLRYRHALDTLLAAEKEASQLIAYVKAAMAEHAEKGKALKEEAAKHNNALEHGGESHVSQNGDTKGKGKDREEREDTPMSDLTDLDDEDLPKDPAGEEHAVKRRALQHRLRECRITLHKVLFLKGDVYHVLGESYAEDENAAYAAAEDLRRVLLKGTEEAAEHAMMQLSRNKALKSLKEADLYIKIPYCDKGGIRSSHLMEEANEMIDGLLNQQSALLWKWRETLKQLLTQPLTSSDENVDGQEYTRSLETQGEAEAYLQAYAALLADRREALTAERTLLAAHDVKEKKARRTKAAQRAEEAMLEEQHLLELETLEDEERQPEHQVLEKELAEERKALLEAFDPGRAIRSVMVDLNNIAARIIKEDDPEKIIAKDGSSRLRTLIAEQSKLMDRLQGDLSALRKAFNERILYFRQLQEISDTVAEAEWEGEVDVAVATARAEIAELDVKMNTGRARQRYMDHLTKAQEEGDVDEDDRCCILCRCEFTRGYITHCAHVFCETCMKEWLGQRAGKACPVCRVPIHPDQLQRFSIDQKQEQRAPPQLIKHRNELAPRSRRQIRYNVIEPAVFEDIQSMESLGSYGSKIQTLIRHLLYISMMDPGSKSIIFSAWADSLHIIEHALRRNGITCLRIDQNRGKQNAAKRFRTDPTISVLLLHGERENAGLNVTCAQRVFLVESVVNHAFEVQAIARIDRMGQQKPTEVYCYYAEDTVERNILDLAAKQGLSLYTKDNSAGTLTVSPLTSVNNDKKQVDSPAKKAQKGDFVSKTDDMLAIFFPHLFEDIEYLVPSEEENITARPEGSTGTNSVAGPSSLVS</sequence>
<dbReference type="InterPro" id="IPR017907">
    <property type="entry name" value="Znf_RING_CS"/>
</dbReference>
<dbReference type="Pfam" id="PF26021">
    <property type="entry name" value="Ferritin_C144_05"/>
    <property type="match status" value="1"/>
</dbReference>
<protein>
    <submittedName>
        <fullName evidence="11">Uncharacterized protein</fullName>
    </submittedName>
</protein>
<feature type="region of interest" description="Disordered" evidence="8">
    <location>
        <begin position="1601"/>
        <end position="1624"/>
    </location>
</feature>
<dbReference type="PROSITE" id="PS50089">
    <property type="entry name" value="ZF_RING_2"/>
    <property type="match status" value="1"/>
</dbReference>
<keyword evidence="3 7" id="KW-0863">Zinc-finger</keyword>
<dbReference type="Pfam" id="PF00176">
    <property type="entry name" value="SNF2-rel_dom"/>
    <property type="match status" value="1"/>
</dbReference>
<dbReference type="GO" id="GO:0006974">
    <property type="term" value="P:DNA damage response"/>
    <property type="evidence" value="ECO:0007669"/>
    <property type="project" value="TreeGrafter"/>
</dbReference>
<dbReference type="InterPro" id="IPR013083">
    <property type="entry name" value="Znf_RING/FYVE/PHD"/>
</dbReference>
<keyword evidence="1" id="KW-0479">Metal-binding</keyword>
<dbReference type="SUPFAM" id="SSF52540">
    <property type="entry name" value="P-loop containing nucleoside triphosphate hydrolases"/>
    <property type="match status" value="2"/>
</dbReference>
<keyword evidence="12" id="KW-1185">Reference proteome</keyword>
<dbReference type="InterPro" id="IPR018957">
    <property type="entry name" value="Znf_C3HC4_RING-type"/>
</dbReference>
<dbReference type="CDD" id="cd18793">
    <property type="entry name" value="SF2_C_SNF"/>
    <property type="match status" value="1"/>
</dbReference>
<feature type="compositionally biased region" description="Polar residues" evidence="8">
    <location>
        <begin position="1610"/>
        <end position="1624"/>
    </location>
</feature>
<feature type="compositionally biased region" description="Acidic residues" evidence="8">
    <location>
        <begin position="517"/>
        <end position="527"/>
    </location>
</feature>
<keyword evidence="5" id="KW-0862">Zinc</keyword>
<dbReference type="InterPro" id="IPR001841">
    <property type="entry name" value="Znf_RING"/>
</dbReference>
<dbReference type="OrthoDB" id="5330228at2759"/>
<evidence type="ECO:0000256" key="3">
    <source>
        <dbReference type="ARBA" id="ARBA00022771"/>
    </source>
</evidence>
<dbReference type="InterPro" id="IPR014001">
    <property type="entry name" value="Helicase_ATP-bd"/>
</dbReference>
<keyword evidence="2" id="KW-0547">Nucleotide-binding</keyword>
<name>A0A8E2AKA6_9APHY</name>
<feature type="domain" description="RING-type" evidence="9">
    <location>
        <begin position="1289"/>
        <end position="1329"/>
    </location>
</feature>
<evidence type="ECO:0000256" key="1">
    <source>
        <dbReference type="ARBA" id="ARBA00022723"/>
    </source>
</evidence>
<dbReference type="Gene3D" id="3.30.40.10">
    <property type="entry name" value="Zinc/RING finger domain, C3HC4 (zinc finger)"/>
    <property type="match status" value="1"/>
</dbReference>
<dbReference type="InterPro" id="IPR038718">
    <property type="entry name" value="SNF2-like_sf"/>
</dbReference>
<organism evidence="11 12">
    <name type="scientific">Obba rivulosa</name>
    <dbReference type="NCBI Taxonomy" id="1052685"/>
    <lineage>
        <taxon>Eukaryota</taxon>
        <taxon>Fungi</taxon>
        <taxon>Dikarya</taxon>
        <taxon>Basidiomycota</taxon>
        <taxon>Agaricomycotina</taxon>
        <taxon>Agaricomycetes</taxon>
        <taxon>Polyporales</taxon>
        <taxon>Gelatoporiaceae</taxon>
        <taxon>Obba</taxon>
    </lineage>
</organism>
<accession>A0A8E2AKA6</accession>
<dbReference type="Pfam" id="PF00271">
    <property type="entry name" value="Helicase_C"/>
    <property type="match status" value="1"/>
</dbReference>
<feature type="region of interest" description="Disordered" evidence="8">
    <location>
        <begin position="496"/>
        <end position="528"/>
    </location>
</feature>
<evidence type="ECO:0000256" key="6">
    <source>
        <dbReference type="ARBA" id="ARBA00022840"/>
    </source>
</evidence>
<evidence type="ECO:0000259" key="10">
    <source>
        <dbReference type="PROSITE" id="PS51192"/>
    </source>
</evidence>